<comment type="caution">
    <text evidence="4">The sequence shown here is derived from an EMBL/GenBank/DDBJ whole genome shotgun (WGS) entry which is preliminary data.</text>
</comment>
<feature type="domain" description="Phosphoribosyltransferase" evidence="3">
    <location>
        <begin position="12"/>
        <end position="160"/>
    </location>
</feature>
<dbReference type="Gene3D" id="3.40.50.2020">
    <property type="match status" value="1"/>
</dbReference>
<keyword evidence="2 4" id="KW-0808">Transferase</keyword>
<organism evidence="4 5">
    <name type="scientific">Novosphingobium umbonatum</name>
    <dbReference type="NCBI Taxonomy" id="1908524"/>
    <lineage>
        <taxon>Bacteria</taxon>
        <taxon>Pseudomonadati</taxon>
        <taxon>Pseudomonadota</taxon>
        <taxon>Alphaproteobacteria</taxon>
        <taxon>Sphingomonadales</taxon>
        <taxon>Sphingomonadaceae</taxon>
        <taxon>Novosphingobium</taxon>
    </lineage>
</organism>
<dbReference type="GO" id="GO:0016757">
    <property type="term" value="F:glycosyltransferase activity"/>
    <property type="evidence" value="ECO:0007669"/>
    <property type="project" value="UniProtKB-KW"/>
</dbReference>
<evidence type="ECO:0000256" key="1">
    <source>
        <dbReference type="ARBA" id="ARBA00022676"/>
    </source>
</evidence>
<dbReference type="RefSeq" id="WP_127705365.1">
    <property type="nucleotide sequence ID" value="NZ_SACO01000001.1"/>
</dbReference>
<dbReference type="OrthoDB" id="199120at2"/>
<sequence length="185" mass="21299">MIEKRYLSANDLLADSFRLANIILDSDFRPTHIVGIWRGGAPVGIAVQELLEYHGVMTDHIAIRTASYTGINQQKDEVRVYSLGYLIDTLEPTDRLLVIDDVFDSGRSIAAFMEELKARCRHNTPTTIRTATVYYKPKRTKVDMKPDFYVYETDEWLVFPHEVDGLTLEEIRKHKPEAAIILREE</sequence>
<dbReference type="CDD" id="cd06223">
    <property type="entry name" value="PRTases_typeI"/>
    <property type="match status" value="1"/>
</dbReference>
<dbReference type="InterPro" id="IPR000836">
    <property type="entry name" value="PRTase_dom"/>
</dbReference>
<evidence type="ECO:0000313" key="5">
    <source>
        <dbReference type="Proteomes" id="UP000282837"/>
    </source>
</evidence>
<protein>
    <submittedName>
        <fullName evidence="4">Hypoxanthine phosphoribosyltransferase</fullName>
    </submittedName>
</protein>
<dbReference type="AlphaFoldDB" id="A0A3S2VGM4"/>
<dbReference type="Proteomes" id="UP000282837">
    <property type="component" value="Unassembled WGS sequence"/>
</dbReference>
<keyword evidence="1 4" id="KW-0328">Glycosyltransferase</keyword>
<proteinExistence type="predicted"/>
<evidence type="ECO:0000313" key="4">
    <source>
        <dbReference type="EMBL" id="RVU07736.1"/>
    </source>
</evidence>
<evidence type="ECO:0000256" key="2">
    <source>
        <dbReference type="ARBA" id="ARBA00022679"/>
    </source>
</evidence>
<gene>
    <name evidence="4" type="ORF">EOE18_01220</name>
</gene>
<dbReference type="PANTHER" id="PTHR43363:SF1">
    <property type="entry name" value="HYPOXANTHINE-GUANINE PHOSPHORIBOSYLTRANSFERASE"/>
    <property type="match status" value="1"/>
</dbReference>
<evidence type="ECO:0000259" key="3">
    <source>
        <dbReference type="Pfam" id="PF00156"/>
    </source>
</evidence>
<dbReference type="SUPFAM" id="SSF53271">
    <property type="entry name" value="PRTase-like"/>
    <property type="match status" value="1"/>
</dbReference>
<dbReference type="InterPro" id="IPR029057">
    <property type="entry name" value="PRTase-like"/>
</dbReference>
<keyword evidence="5" id="KW-1185">Reference proteome</keyword>
<reference evidence="4 5" key="1">
    <citation type="submission" date="2019-01" db="EMBL/GenBank/DDBJ databases">
        <authorList>
            <person name="Chen W.-M."/>
        </authorList>
    </citation>
    <scope>NUCLEOTIDE SEQUENCE [LARGE SCALE GENOMIC DNA]</scope>
    <source>
        <strain evidence="4 5">FSY-9</strain>
    </source>
</reference>
<accession>A0A3S2VGM4</accession>
<name>A0A3S2VGM4_9SPHN</name>
<dbReference type="PANTHER" id="PTHR43363">
    <property type="entry name" value="HYPOXANTHINE PHOSPHORIBOSYLTRANSFERASE"/>
    <property type="match status" value="1"/>
</dbReference>
<dbReference type="Pfam" id="PF00156">
    <property type="entry name" value="Pribosyltran"/>
    <property type="match status" value="1"/>
</dbReference>
<dbReference type="EMBL" id="SACO01000001">
    <property type="protein sequence ID" value="RVU07736.1"/>
    <property type="molecule type" value="Genomic_DNA"/>
</dbReference>